<protein>
    <submittedName>
        <fullName evidence="1">Uncharacterized protein</fullName>
    </submittedName>
</protein>
<gene>
    <name evidence="1" type="ORF">SAMN06265795_103266</name>
</gene>
<sequence length="53" mass="5954">MHHNEAARCHFHKIYSPYSRAALAKAARRPNVRFPFIVFPLAVAGIHKPSASL</sequence>
<name>A0A239FAC1_9BURK</name>
<accession>A0A239FAC1</accession>
<dbReference type="AlphaFoldDB" id="A0A239FAC1"/>
<dbReference type="EMBL" id="FZOT01000003">
    <property type="protein sequence ID" value="SNS53866.1"/>
    <property type="molecule type" value="Genomic_DNA"/>
</dbReference>
<organism evidence="1 2">
    <name type="scientific">Noviherbaspirillum humi</name>
    <dbReference type="NCBI Taxonomy" id="1688639"/>
    <lineage>
        <taxon>Bacteria</taxon>
        <taxon>Pseudomonadati</taxon>
        <taxon>Pseudomonadota</taxon>
        <taxon>Betaproteobacteria</taxon>
        <taxon>Burkholderiales</taxon>
        <taxon>Oxalobacteraceae</taxon>
        <taxon>Noviherbaspirillum</taxon>
    </lineage>
</organism>
<evidence type="ECO:0000313" key="2">
    <source>
        <dbReference type="Proteomes" id="UP000198284"/>
    </source>
</evidence>
<reference evidence="1 2" key="1">
    <citation type="submission" date="2017-06" db="EMBL/GenBank/DDBJ databases">
        <authorList>
            <person name="Kim H.J."/>
            <person name="Triplett B.A."/>
        </authorList>
    </citation>
    <scope>NUCLEOTIDE SEQUENCE [LARGE SCALE GENOMIC DNA]</scope>
    <source>
        <strain evidence="1 2">U15</strain>
    </source>
</reference>
<keyword evidence="2" id="KW-1185">Reference proteome</keyword>
<dbReference type="Proteomes" id="UP000198284">
    <property type="component" value="Unassembled WGS sequence"/>
</dbReference>
<proteinExistence type="predicted"/>
<evidence type="ECO:0000313" key="1">
    <source>
        <dbReference type="EMBL" id="SNS53866.1"/>
    </source>
</evidence>